<accession>A0A2S7CVF0</accession>
<dbReference type="EMBL" id="MDEI01000025">
    <property type="protein sequence ID" value="PPU65556.1"/>
    <property type="molecule type" value="Genomic_DNA"/>
</dbReference>
<evidence type="ECO:0000313" key="2">
    <source>
        <dbReference type="Proteomes" id="UP000238191"/>
    </source>
</evidence>
<name>A0A2S7CVF0_9XANT</name>
<protein>
    <submittedName>
        <fullName evidence="1">Uncharacterized protein</fullName>
    </submittedName>
</protein>
<dbReference type="AlphaFoldDB" id="A0A2S7CVF0"/>
<gene>
    <name evidence="1" type="ORF">XpiCFBP4643_20270</name>
</gene>
<dbReference type="Proteomes" id="UP000238191">
    <property type="component" value="Unassembled WGS sequence"/>
</dbReference>
<comment type="caution">
    <text evidence="1">The sequence shown here is derived from an EMBL/GenBank/DDBJ whole genome shotgun (WGS) entry which is preliminary data.</text>
</comment>
<organism evidence="1 2">
    <name type="scientific">Xanthomonas pisi</name>
    <dbReference type="NCBI Taxonomy" id="56457"/>
    <lineage>
        <taxon>Bacteria</taxon>
        <taxon>Pseudomonadati</taxon>
        <taxon>Pseudomonadota</taxon>
        <taxon>Gammaproteobacteria</taxon>
        <taxon>Lysobacterales</taxon>
        <taxon>Lysobacteraceae</taxon>
        <taxon>Xanthomonas</taxon>
    </lineage>
</organism>
<proteinExistence type="predicted"/>
<reference evidence="2" key="1">
    <citation type="submission" date="2016-08" db="EMBL/GenBank/DDBJ databases">
        <authorList>
            <person name="Merda D."/>
            <person name="Briand M."/>
            <person name="Taghouti G."/>
            <person name="Carrere S."/>
            <person name="Gouzy J."/>
            <person name="Portier P."/>
            <person name="Jacques M.-A."/>
            <person name="Fischer-Le Saux M."/>
        </authorList>
    </citation>
    <scope>NUCLEOTIDE SEQUENCE [LARGE SCALE GENOMIC DNA]</scope>
    <source>
        <strain evidence="2">CFBP4643</strain>
    </source>
</reference>
<evidence type="ECO:0000313" key="1">
    <source>
        <dbReference type="EMBL" id="PPU65556.1"/>
    </source>
</evidence>
<keyword evidence="2" id="KW-1185">Reference proteome</keyword>
<sequence length="69" mass="7336">MRAISDLPDRIENAADAGRDRACNASTLNRWLAAHIVTQPFAGMGVSCLAALRHQHDADDVAASHIAAQ</sequence>